<gene>
    <name evidence="1" type="ORF">RUMCAL_03072</name>
</gene>
<dbReference type="HOGENOM" id="CLU_3047700_0_0_9"/>
<comment type="caution">
    <text evidence="1">The sequence shown here is derived from an EMBL/GenBank/DDBJ whole genome shotgun (WGS) entry which is preliminary data.</text>
</comment>
<organism evidence="1 2">
    <name type="scientific">Ruminococcus callidus ATCC 27760</name>
    <dbReference type="NCBI Taxonomy" id="411473"/>
    <lineage>
        <taxon>Bacteria</taxon>
        <taxon>Bacillati</taxon>
        <taxon>Bacillota</taxon>
        <taxon>Clostridia</taxon>
        <taxon>Eubacteriales</taxon>
        <taxon>Oscillospiraceae</taxon>
        <taxon>Ruminococcus</taxon>
    </lineage>
</organism>
<evidence type="ECO:0000313" key="1">
    <source>
        <dbReference type="EMBL" id="ERJ88718.1"/>
    </source>
</evidence>
<dbReference type="EMBL" id="AWVF01000401">
    <property type="protein sequence ID" value="ERJ88718.1"/>
    <property type="molecule type" value="Genomic_DNA"/>
</dbReference>
<proteinExistence type="predicted"/>
<evidence type="ECO:0000313" key="2">
    <source>
        <dbReference type="Proteomes" id="UP000016662"/>
    </source>
</evidence>
<keyword evidence="2" id="KW-1185">Reference proteome</keyword>
<dbReference type="AlphaFoldDB" id="U2LNL2"/>
<accession>U2LNL2</accession>
<protein>
    <submittedName>
        <fullName evidence="1">Uncharacterized protein</fullName>
    </submittedName>
</protein>
<sequence>MSSQTICTNVLSMIRQGSLCISGVSYTLHKSPYAAVLYCNTITGIRQRFLINFS</sequence>
<dbReference type="STRING" id="411473.RUMCAL_03072"/>
<dbReference type="Proteomes" id="UP000016662">
    <property type="component" value="Unassembled WGS sequence"/>
</dbReference>
<reference evidence="1 2" key="1">
    <citation type="submission" date="2013-07" db="EMBL/GenBank/DDBJ databases">
        <authorList>
            <person name="Weinstock G."/>
            <person name="Sodergren E."/>
            <person name="Wylie T."/>
            <person name="Fulton L."/>
            <person name="Fulton R."/>
            <person name="Fronick C."/>
            <person name="O'Laughlin M."/>
            <person name="Godfrey J."/>
            <person name="Miner T."/>
            <person name="Herter B."/>
            <person name="Appelbaum E."/>
            <person name="Cordes M."/>
            <person name="Lek S."/>
            <person name="Wollam A."/>
            <person name="Pepin K.H."/>
            <person name="Palsikar V.B."/>
            <person name="Mitreva M."/>
            <person name="Wilson R.K."/>
        </authorList>
    </citation>
    <scope>NUCLEOTIDE SEQUENCE [LARGE SCALE GENOMIC DNA]</scope>
    <source>
        <strain evidence="1 2">ATCC 27760</strain>
    </source>
</reference>
<name>U2LNL2_9FIRM</name>